<evidence type="ECO:0000313" key="3">
    <source>
        <dbReference type="EMBL" id="KIC04473.1"/>
    </source>
</evidence>
<dbReference type="InterPro" id="IPR044946">
    <property type="entry name" value="Restrct_endonuc_typeI_TRD_sf"/>
</dbReference>
<accession>A0A837DVS9</accession>
<dbReference type="EMBL" id="AWYA01000101">
    <property type="protein sequence ID" value="KIC04473.1"/>
    <property type="molecule type" value="Genomic_DNA"/>
</dbReference>
<comment type="caution">
    <text evidence="3">The sequence shown here is derived from an EMBL/GenBank/DDBJ whole genome shotgun (WGS) entry which is preliminary data.</text>
</comment>
<dbReference type="GO" id="GO:0003677">
    <property type="term" value="F:DNA binding"/>
    <property type="evidence" value="ECO:0007669"/>
    <property type="project" value="UniProtKB-KW"/>
</dbReference>
<sequence>MIQIVSGLNCYLNTVGNADVKYYYGDASYSTDTWCITARDDMKYILPFILDKIKPSMDKVFFQGTGLRHLQKNLLREYSLCIPDNDVLKKFEKIARDIFVQQHNLLAENRKLESLKEFLLPLLMNGQVTVGE</sequence>
<dbReference type="AlphaFoldDB" id="A0A837DVS9"/>
<reference evidence="3 4" key="1">
    <citation type="journal article" date="2015" name="BMC Microbiol.">
        <title>Lactobacillus ruminis strains cluster according to their mammalian gut source.</title>
        <authorList>
            <person name="O' Donnell M.M."/>
            <person name="Harris H.M."/>
            <person name="Lynch D.B."/>
            <person name="Ross R.P."/>
            <person name="O'Toole P.W."/>
        </authorList>
    </citation>
    <scope>NUCLEOTIDE SEQUENCE [LARGE SCALE GENOMIC DNA]</scope>
    <source>
        <strain evidence="3 4">DPC 6832</strain>
    </source>
</reference>
<dbReference type="SUPFAM" id="SSF116734">
    <property type="entry name" value="DNA methylase specificity domain"/>
    <property type="match status" value="1"/>
</dbReference>
<evidence type="ECO:0000256" key="1">
    <source>
        <dbReference type="ARBA" id="ARBA00022747"/>
    </source>
</evidence>
<evidence type="ECO:0000313" key="4">
    <source>
        <dbReference type="Proteomes" id="UP000031011"/>
    </source>
</evidence>
<dbReference type="Gene3D" id="3.90.220.20">
    <property type="entry name" value="DNA methylase specificity domains"/>
    <property type="match status" value="1"/>
</dbReference>
<dbReference type="GO" id="GO:0009307">
    <property type="term" value="P:DNA restriction-modification system"/>
    <property type="evidence" value="ECO:0007669"/>
    <property type="project" value="UniProtKB-KW"/>
</dbReference>
<dbReference type="Proteomes" id="UP000031011">
    <property type="component" value="Unassembled WGS sequence"/>
</dbReference>
<protein>
    <submittedName>
        <fullName evidence="3">Putative type I restriction enzyme S protein</fullName>
    </submittedName>
</protein>
<keyword evidence="1" id="KW-0680">Restriction system</keyword>
<name>A0A837DVS9_9LACO</name>
<organism evidence="3 4">
    <name type="scientific">Ligilactobacillus ruminis DPC 6832</name>
    <dbReference type="NCBI Taxonomy" id="1402208"/>
    <lineage>
        <taxon>Bacteria</taxon>
        <taxon>Bacillati</taxon>
        <taxon>Bacillota</taxon>
        <taxon>Bacilli</taxon>
        <taxon>Lactobacillales</taxon>
        <taxon>Lactobacillaceae</taxon>
        <taxon>Ligilactobacillus</taxon>
    </lineage>
</organism>
<gene>
    <name evidence="3" type="ORF">LRN_0478</name>
</gene>
<evidence type="ECO:0000256" key="2">
    <source>
        <dbReference type="ARBA" id="ARBA00023125"/>
    </source>
</evidence>
<keyword evidence="2" id="KW-0238">DNA-binding</keyword>
<proteinExistence type="predicted"/>